<dbReference type="STRING" id="1449350.OCH239_00235"/>
<dbReference type="GO" id="GO:0044781">
    <property type="term" value="P:bacterial-type flagellum organization"/>
    <property type="evidence" value="ECO:0007669"/>
    <property type="project" value="InterPro"/>
</dbReference>
<dbReference type="NCBIfam" id="NF009435">
    <property type="entry name" value="PRK12794.1"/>
    <property type="match status" value="1"/>
</dbReference>
<dbReference type="InterPro" id="IPR010845">
    <property type="entry name" value="FlaF"/>
</dbReference>
<reference evidence="1 2" key="1">
    <citation type="submission" date="2014-01" db="EMBL/GenBank/DDBJ databases">
        <title>Roseivivax halodurans JCM 10272 Genome Sequencing.</title>
        <authorList>
            <person name="Lai Q."/>
            <person name="Li G."/>
            <person name="Shao Z."/>
        </authorList>
    </citation>
    <scope>NUCLEOTIDE SEQUENCE [LARGE SCALE GENOMIC DNA]</scope>
    <source>
        <strain evidence="1 2">JCM 10272</strain>
    </source>
</reference>
<evidence type="ECO:0000313" key="2">
    <source>
        <dbReference type="Proteomes" id="UP000022447"/>
    </source>
</evidence>
<dbReference type="OrthoDB" id="9808944at2"/>
<dbReference type="Pfam" id="PF07309">
    <property type="entry name" value="FlaF"/>
    <property type="match status" value="1"/>
</dbReference>
<proteinExistence type="predicted"/>
<protein>
    <submittedName>
        <fullName evidence="1">FlaF protein</fullName>
    </submittedName>
</protein>
<dbReference type="Proteomes" id="UP000022447">
    <property type="component" value="Unassembled WGS sequence"/>
</dbReference>
<comment type="caution">
    <text evidence="1">The sequence shown here is derived from an EMBL/GenBank/DDBJ whole genome shotgun (WGS) entry which is preliminary data.</text>
</comment>
<gene>
    <name evidence="1" type="ORF">OCH239_00235</name>
</gene>
<evidence type="ECO:0000313" key="1">
    <source>
        <dbReference type="EMBL" id="ETX16310.1"/>
    </source>
</evidence>
<keyword evidence="2" id="KW-1185">Reference proteome</keyword>
<dbReference type="eggNOG" id="COG5442">
    <property type="taxonomic scope" value="Bacteria"/>
</dbReference>
<dbReference type="RefSeq" id="WP_037256923.1">
    <property type="nucleotide sequence ID" value="NZ_JALZ01000001.1"/>
</dbReference>
<accession>X7EKA8</accession>
<dbReference type="EMBL" id="JALZ01000001">
    <property type="protein sequence ID" value="ETX16310.1"/>
    <property type="molecule type" value="Genomic_DNA"/>
</dbReference>
<sequence length="132" mass="14433">MSIAAYKQNVRETETPRQIERRVLSGVTAAIERAAGVYDTAERTERLPILAAGLRDAISDNQRFWLAIRHDLSEPDNALPKELRAQLISIAHWIDRQSSRVMGGEAGVKALVDINHTIIRGLAGQAPGPSGV</sequence>
<organism evidence="1 2">
    <name type="scientific">Roseivivax halodurans JCM 10272</name>
    <dbReference type="NCBI Taxonomy" id="1449350"/>
    <lineage>
        <taxon>Bacteria</taxon>
        <taxon>Pseudomonadati</taxon>
        <taxon>Pseudomonadota</taxon>
        <taxon>Alphaproteobacteria</taxon>
        <taxon>Rhodobacterales</taxon>
        <taxon>Roseobacteraceae</taxon>
        <taxon>Roseivivax</taxon>
    </lineage>
</organism>
<name>X7EKA8_9RHOB</name>
<dbReference type="AlphaFoldDB" id="X7EKA8"/>